<organism evidence="2 3">
    <name type="scientific">Streptomyces platensis</name>
    <dbReference type="NCBI Taxonomy" id="58346"/>
    <lineage>
        <taxon>Bacteria</taxon>
        <taxon>Bacillati</taxon>
        <taxon>Actinomycetota</taxon>
        <taxon>Actinomycetes</taxon>
        <taxon>Kitasatosporales</taxon>
        <taxon>Streptomycetaceae</taxon>
        <taxon>Streptomyces</taxon>
    </lineage>
</organism>
<keyword evidence="3" id="KW-1185">Reference proteome</keyword>
<feature type="region of interest" description="Disordered" evidence="1">
    <location>
        <begin position="143"/>
        <end position="166"/>
    </location>
</feature>
<dbReference type="EMBL" id="MIGA01000006">
    <property type="protein sequence ID" value="OSY47050.1"/>
    <property type="molecule type" value="Genomic_DNA"/>
</dbReference>
<evidence type="ECO:0000313" key="3">
    <source>
        <dbReference type="Proteomes" id="UP000194225"/>
    </source>
</evidence>
<comment type="caution">
    <text evidence="2">The sequence shown here is derived from an EMBL/GenBank/DDBJ whole genome shotgun (WGS) entry which is preliminary data.</text>
</comment>
<feature type="compositionally biased region" description="Basic and acidic residues" evidence="1">
    <location>
        <begin position="149"/>
        <end position="165"/>
    </location>
</feature>
<dbReference type="Proteomes" id="UP000194225">
    <property type="component" value="Unassembled WGS sequence"/>
</dbReference>
<gene>
    <name evidence="2" type="ORF">BG653_01478</name>
</gene>
<reference evidence="2 3" key="1">
    <citation type="submission" date="2016-09" db="EMBL/GenBank/DDBJ databases">
        <title>Streptomyces platensis DSM40041, a candidate organism with high potential of specific P450 cytochromes.</title>
        <authorList>
            <person name="Grumaz C."/>
            <person name="Vainshtein Y."/>
            <person name="Kirstahler P."/>
            <person name="Sohn K."/>
        </authorList>
    </citation>
    <scope>NUCLEOTIDE SEQUENCE [LARGE SCALE GENOMIC DNA]</scope>
    <source>
        <strain evidence="2 3">DSM 40041</strain>
    </source>
</reference>
<protein>
    <submittedName>
        <fullName evidence="2">Uncharacterized protein</fullName>
    </submittedName>
</protein>
<name>A0ABX3Y1U8_STRPT</name>
<evidence type="ECO:0000256" key="1">
    <source>
        <dbReference type="SAM" id="MobiDB-lite"/>
    </source>
</evidence>
<sequence>MPQHMESVLRRRLPLPRLRPLWARRDDAGLGQCGFPAVGVPRAHGHGVAESRSETQGQLLSRSVCPGLLPRKLHLYRRERLDVALPFLGHRGGHVDGTCLGSLRKGEVQLPVNRLDLTTDVQHAPRIVDVLGTQSEHFTLTKSASQAEYDSHPVSRTDHVSDLERPLQQPRLSTLPRRLGPLHGLRMHRVPGEALVINGSIQDAGQLGQDAAPVIDRGDGGLQLRYVCAKFRRRNAPERQRQLVQMRHDVKSRPPLLVLLGFRNSSPARGPAHRDVVGQCDGSVAERGAALSGLRVVLERESACSCSRIQASRAFLRYMTRPRGPMRKLGGPCRRCRHT</sequence>
<evidence type="ECO:0000313" key="2">
    <source>
        <dbReference type="EMBL" id="OSY47050.1"/>
    </source>
</evidence>
<proteinExistence type="predicted"/>
<accession>A0ABX3Y1U8</accession>